<evidence type="ECO:0000313" key="2">
    <source>
        <dbReference type="Proteomes" id="UP000580839"/>
    </source>
</evidence>
<dbReference type="Proteomes" id="UP000580839">
    <property type="component" value="Unassembled WGS sequence"/>
</dbReference>
<dbReference type="EMBL" id="JABFRW010000008">
    <property type="protein sequence ID" value="NOT32672.1"/>
    <property type="molecule type" value="Genomic_DNA"/>
</dbReference>
<protein>
    <recommendedName>
        <fullName evidence="3">Zinc-finger domain-containing protein</fullName>
    </recommendedName>
</protein>
<reference evidence="1 2" key="1">
    <citation type="submission" date="2020-04" db="EMBL/GenBank/DDBJ databases">
        <title>Metagenomic profiling of ammonia- and methane-oxidizing microorganisms in a Dutch drinking water treatment plant.</title>
        <authorList>
            <person name="Poghosyan L."/>
            <person name="Leucker S."/>
        </authorList>
    </citation>
    <scope>NUCLEOTIDE SEQUENCE [LARGE SCALE GENOMIC DNA]</scope>
    <source>
        <strain evidence="1">S-RSF-IL-03</strain>
    </source>
</reference>
<proteinExistence type="predicted"/>
<sequence>MHLDEEQIQRLRHGELAASEELAALEHLAACIECRSTVDEAEREERNVDALLESVDRAAPRVDAETIVVRSAARARTRPAELARQAAGFALVVVLAGAAYAAPGSPLPAWVAAVAGWVGERTEAPAQVEPTRSHEEFQAGGITVPIERELVIEFSSIQSAGEARVTLTDGAEVSVHAPIGAANFTSGVRQLVVDNRGSSASFEVEIPRHAPWVEIRVAGRQLFLKDGPRITTAASADSSPPYRLRLTTF</sequence>
<comment type="caution">
    <text evidence="1">The sequence shown here is derived from an EMBL/GenBank/DDBJ whole genome shotgun (WGS) entry which is preliminary data.</text>
</comment>
<evidence type="ECO:0000313" key="1">
    <source>
        <dbReference type="EMBL" id="NOT32672.1"/>
    </source>
</evidence>
<accession>A0A849SBD2</accession>
<dbReference type="AlphaFoldDB" id="A0A849SBD2"/>
<gene>
    <name evidence="1" type="ORF">HOP12_00710</name>
</gene>
<evidence type="ECO:0008006" key="3">
    <source>
        <dbReference type="Google" id="ProtNLM"/>
    </source>
</evidence>
<organism evidence="1 2">
    <name type="scientific">Eiseniibacteriota bacterium</name>
    <dbReference type="NCBI Taxonomy" id="2212470"/>
    <lineage>
        <taxon>Bacteria</taxon>
        <taxon>Candidatus Eiseniibacteriota</taxon>
    </lineage>
</organism>
<name>A0A849SBD2_UNCEI</name>